<accession>K5Z835</accession>
<dbReference type="PANTHER" id="PTHR43300">
    <property type="entry name" value="ACETYLTRANSFERASE"/>
    <property type="match status" value="1"/>
</dbReference>
<dbReference type="PROSITE" id="PS00101">
    <property type="entry name" value="HEXAPEP_TRANSFERASES"/>
    <property type="match status" value="1"/>
</dbReference>
<dbReference type="PANTHER" id="PTHR43300:SF10">
    <property type="entry name" value="2,3,4,5-TETRAHYDROPYRIDINE-2,6-DICARBOXYLATE N-ACETYLTRANSFERASE"/>
    <property type="match status" value="1"/>
</dbReference>
<name>K5Z835_9BACT</name>
<evidence type="ECO:0000256" key="1">
    <source>
        <dbReference type="ARBA" id="ARBA00007274"/>
    </source>
</evidence>
<keyword evidence="4" id="KW-0677">Repeat</keyword>
<dbReference type="GO" id="GO:0019877">
    <property type="term" value="P:diaminopimelate biosynthetic process"/>
    <property type="evidence" value="ECO:0007669"/>
    <property type="project" value="UniProtKB-KW"/>
</dbReference>
<organism evidence="8 9">
    <name type="scientific">Parabacteroides johnsonii CL02T12C29</name>
    <dbReference type="NCBI Taxonomy" id="999419"/>
    <lineage>
        <taxon>Bacteria</taxon>
        <taxon>Pseudomonadati</taxon>
        <taxon>Bacteroidota</taxon>
        <taxon>Bacteroidia</taxon>
        <taxon>Bacteroidales</taxon>
        <taxon>Tannerellaceae</taxon>
        <taxon>Parabacteroides</taxon>
    </lineage>
</organism>
<evidence type="ECO:0000256" key="6">
    <source>
        <dbReference type="ARBA" id="ARBA00023154"/>
    </source>
</evidence>
<gene>
    <name evidence="8" type="ORF">HMPREF1077_02663</name>
</gene>
<dbReference type="SUPFAM" id="SSF51161">
    <property type="entry name" value="Trimeric LpxA-like enzymes"/>
    <property type="match status" value="1"/>
</dbReference>
<evidence type="ECO:0000256" key="4">
    <source>
        <dbReference type="ARBA" id="ARBA00022737"/>
    </source>
</evidence>
<dbReference type="AlphaFoldDB" id="K5Z835"/>
<dbReference type="InterPro" id="IPR011004">
    <property type="entry name" value="Trimer_LpxA-like_sf"/>
</dbReference>
<evidence type="ECO:0000313" key="8">
    <source>
        <dbReference type="EMBL" id="EKN07551.1"/>
    </source>
</evidence>
<dbReference type="EMBL" id="AGZP01000027">
    <property type="protein sequence ID" value="EKN07551.1"/>
    <property type="molecule type" value="Genomic_DNA"/>
</dbReference>
<evidence type="ECO:0000256" key="5">
    <source>
        <dbReference type="ARBA" id="ARBA00022915"/>
    </source>
</evidence>
<evidence type="ECO:0000313" key="9">
    <source>
        <dbReference type="Proteomes" id="UP000001218"/>
    </source>
</evidence>
<proteinExistence type="inferred from homology"/>
<dbReference type="Proteomes" id="UP000001218">
    <property type="component" value="Unassembled WGS sequence"/>
</dbReference>
<dbReference type="Pfam" id="PF00132">
    <property type="entry name" value="Hexapep"/>
    <property type="match status" value="1"/>
</dbReference>
<keyword evidence="6" id="KW-0457">Lysine biosynthesis</keyword>
<keyword evidence="3" id="KW-0808">Transferase</keyword>
<dbReference type="InterPro" id="IPR050179">
    <property type="entry name" value="Trans_hexapeptide_repeat"/>
</dbReference>
<dbReference type="RefSeq" id="WP_008157424.1">
    <property type="nucleotide sequence ID" value="NZ_JH976467.1"/>
</dbReference>
<evidence type="ECO:0000256" key="3">
    <source>
        <dbReference type="ARBA" id="ARBA00022679"/>
    </source>
</evidence>
<dbReference type="GO" id="GO:0016746">
    <property type="term" value="F:acyltransferase activity"/>
    <property type="evidence" value="ECO:0007669"/>
    <property type="project" value="UniProtKB-KW"/>
</dbReference>
<dbReference type="GO" id="GO:0009085">
    <property type="term" value="P:lysine biosynthetic process"/>
    <property type="evidence" value="ECO:0007669"/>
    <property type="project" value="UniProtKB-KW"/>
</dbReference>
<comment type="caution">
    <text evidence="8">The sequence shown here is derived from an EMBL/GenBank/DDBJ whole genome shotgun (WGS) entry which is preliminary data.</text>
</comment>
<keyword evidence="2" id="KW-0028">Amino-acid biosynthesis</keyword>
<keyword evidence="7" id="KW-0012">Acyltransferase</keyword>
<dbReference type="eggNOG" id="COG0110">
    <property type="taxonomic scope" value="Bacteria"/>
</dbReference>
<comment type="similarity">
    <text evidence="1">Belongs to the transferase hexapeptide repeat family.</text>
</comment>
<protein>
    <submittedName>
        <fullName evidence="8">Uncharacterized protein</fullName>
    </submittedName>
</protein>
<dbReference type="Gene3D" id="2.160.10.10">
    <property type="entry name" value="Hexapeptide repeat proteins"/>
    <property type="match status" value="1"/>
</dbReference>
<keyword evidence="5" id="KW-0220">Diaminopimelate biosynthesis</keyword>
<dbReference type="InterPro" id="IPR018357">
    <property type="entry name" value="Hexapep_transf_CS"/>
</dbReference>
<reference evidence="8 9" key="1">
    <citation type="submission" date="2012-02" db="EMBL/GenBank/DDBJ databases">
        <title>The Genome Sequence of Parabacteroides johnsonii CL02T12C29.</title>
        <authorList>
            <consortium name="The Broad Institute Genome Sequencing Platform"/>
            <person name="Earl A."/>
            <person name="Ward D."/>
            <person name="Feldgarden M."/>
            <person name="Gevers D."/>
            <person name="Zitomersky N.L."/>
            <person name="Coyne M.J."/>
            <person name="Comstock L.E."/>
            <person name="Young S.K."/>
            <person name="Zeng Q."/>
            <person name="Gargeya S."/>
            <person name="Fitzgerald M."/>
            <person name="Haas B."/>
            <person name="Abouelleil A."/>
            <person name="Alvarado L."/>
            <person name="Arachchi H.M."/>
            <person name="Berlin A."/>
            <person name="Chapman S.B."/>
            <person name="Gearin G."/>
            <person name="Goldberg J."/>
            <person name="Griggs A."/>
            <person name="Gujja S."/>
            <person name="Hansen M."/>
            <person name="Heiman D."/>
            <person name="Howarth C."/>
            <person name="Larimer J."/>
            <person name="Lui A."/>
            <person name="MacDonald P.J.P."/>
            <person name="McCowen C."/>
            <person name="Montmayeur A."/>
            <person name="Murphy C."/>
            <person name="Neiman D."/>
            <person name="Pearson M."/>
            <person name="Priest M."/>
            <person name="Roberts A."/>
            <person name="Saif S."/>
            <person name="Shea T."/>
            <person name="Sisk P."/>
            <person name="Stolte C."/>
            <person name="Sykes S."/>
            <person name="Wortman J."/>
            <person name="Nusbaum C."/>
            <person name="Birren B."/>
        </authorList>
    </citation>
    <scope>NUCLEOTIDE SEQUENCE [LARGE SCALE GENOMIC DNA]</scope>
    <source>
        <strain evidence="8 9">CL02T12C29</strain>
    </source>
</reference>
<dbReference type="HOGENOM" id="CLU_051638_7_3_10"/>
<evidence type="ECO:0000256" key="7">
    <source>
        <dbReference type="ARBA" id="ARBA00023315"/>
    </source>
</evidence>
<dbReference type="InterPro" id="IPR001451">
    <property type="entry name" value="Hexapep"/>
</dbReference>
<sequence length="212" mass="24070">MNFIRKIFRKNNFLRGIVTIYRTYCSFDRKKLGFCDLSVTIDLPCIIDNPSNVFLYEGVCLGRARISTTHGKFIMKREAGAAEGLMVRTGNHMIVKGHFHHEITDDIKIKSGELSKYDGDVIVGEDAWIGCNVTLLYGAIIGRGATIAAGAVVTKEVPPYAIWGGVPAKHIRFRWSIDEIIEHENILYKESERIPHKVLEDYFERYSNIMAE</sequence>
<evidence type="ECO:0000256" key="2">
    <source>
        <dbReference type="ARBA" id="ARBA00022605"/>
    </source>
</evidence>
<dbReference type="PATRIC" id="fig|999419.3.peg.2732"/>